<dbReference type="InterPro" id="IPR050557">
    <property type="entry name" value="RTX_toxin/Mannuronan_C5-epim"/>
</dbReference>
<dbReference type="PANTHER" id="PTHR38340">
    <property type="entry name" value="S-LAYER PROTEIN"/>
    <property type="match status" value="1"/>
</dbReference>
<evidence type="ECO:0000256" key="1">
    <source>
        <dbReference type="ARBA" id="ARBA00004613"/>
    </source>
</evidence>
<reference evidence="5" key="1">
    <citation type="submission" date="2018-09" db="EMBL/GenBank/DDBJ databases">
        <authorList>
            <person name="Livingstone P.G."/>
            <person name="Whitworth D.E."/>
        </authorList>
    </citation>
    <scope>NUCLEOTIDE SEQUENCE [LARGE SCALE GENOMIC DNA]</scope>
    <source>
        <strain evidence="5">CA043D</strain>
    </source>
</reference>
<gene>
    <name evidence="4" type="ORF">D7X32_12110</name>
</gene>
<comment type="subcellular location">
    <subcellularLocation>
        <location evidence="1">Secreted</location>
    </subcellularLocation>
</comment>
<evidence type="ECO:0000313" key="5">
    <source>
        <dbReference type="Proteomes" id="UP000268313"/>
    </source>
</evidence>
<dbReference type="PROSITE" id="PS00330">
    <property type="entry name" value="HEMOLYSIN_CALCIUM"/>
    <property type="match status" value="2"/>
</dbReference>
<proteinExistence type="predicted"/>
<dbReference type="AlphaFoldDB" id="A0A3A8KAA3"/>
<feature type="compositionally biased region" description="Polar residues" evidence="3">
    <location>
        <begin position="401"/>
        <end position="415"/>
    </location>
</feature>
<feature type="region of interest" description="Disordered" evidence="3">
    <location>
        <begin position="302"/>
        <end position="328"/>
    </location>
</feature>
<feature type="region of interest" description="Disordered" evidence="3">
    <location>
        <begin position="1"/>
        <end position="75"/>
    </location>
</feature>
<dbReference type="InterPro" id="IPR018511">
    <property type="entry name" value="Hemolysin-typ_Ca-bd_CS"/>
</dbReference>
<organism evidence="4 5">
    <name type="scientific">Corallococcus carmarthensis</name>
    <dbReference type="NCBI Taxonomy" id="2316728"/>
    <lineage>
        <taxon>Bacteria</taxon>
        <taxon>Pseudomonadati</taxon>
        <taxon>Myxococcota</taxon>
        <taxon>Myxococcia</taxon>
        <taxon>Myxococcales</taxon>
        <taxon>Cystobacterineae</taxon>
        <taxon>Myxococcaceae</taxon>
        <taxon>Corallococcus</taxon>
    </lineage>
</organism>
<dbReference type="InterPro" id="IPR011049">
    <property type="entry name" value="Serralysin-like_metalloprot_C"/>
</dbReference>
<evidence type="ECO:0000313" key="4">
    <source>
        <dbReference type="EMBL" id="RKH04149.1"/>
    </source>
</evidence>
<sequence length="528" mass="52675">MTSIGKPGSRPTPSPVSSQPAKAPAPAQPNAVKTAVAQRMKDGFDAAPRTGAASRPALSAEIRSPSRAGEGAAGVGSALGKAAGKVAGGLGEALGRAAGKAAGGIGEALGKAAGRVASAAAGPQVSTNAAGRTVVDLGAGNNSATVTQNKDGGLTIQSGSDTVTLTAAQAKGAIINGGDGNDSITVDASVTQDITLDGGAGDDKLTGGKGNDTLIGGAGNDTVIGGDGKDSLQGQDGDDYLEGGAGDDRILGGEGRDVLYGLDGNDYVSGGKGRDYIDGGAGNDRAYGGEGDDQVIGGRGNDTLSGGAGNDAVAGGEGQDTVRGGTGTDTLYVEENEKTADAAAGEREIVDMTNADQRGRSVTVSGSADFQARVQSDLDAMRSLPSGQELLRTLDDSGHTTTIKQTADGNSASAQNKDDAWLNADGTKNKGTNGTVNYNTTRISLGSEDWQNRPPVVGLFHELVHASDYANGTLAQGAKDGVNNRETSAVGLPIDLDQNPATPDVVQGGRPGENVLRDDLNLPTRPHY</sequence>
<feature type="region of interest" description="Disordered" evidence="3">
    <location>
        <begin position="401"/>
        <end position="435"/>
    </location>
</feature>
<protein>
    <submittedName>
        <fullName evidence="4">Alkaline phosphatase</fullName>
    </submittedName>
</protein>
<dbReference type="Pfam" id="PF14891">
    <property type="entry name" value="Peptidase_M91"/>
    <property type="match status" value="1"/>
</dbReference>
<evidence type="ECO:0000256" key="2">
    <source>
        <dbReference type="ARBA" id="ARBA00022525"/>
    </source>
</evidence>
<dbReference type="GO" id="GO:0005576">
    <property type="term" value="C:extracellular region"/>
    <property type="evidence" value="ECO:0007669"/>
    <property type="project" value="UniProtKB-SubCell"/>
</dbReference>
<name>A0A3A8KAA3_9BACT</name>
<dbReference type="PRINTS" id="PR00313">
    <property type="entry name" value="CABNDNGRPT"/>
</dbReference>
<dbReference type="Pfam" id="PF00353">
    <property type="entry name" value="HemolysinCabind"/>
    <property type="match status" value="4"/>
</dbReference>
<feature type="region of interest" description="Disordered" evidence="3">
    <location>
        <begin position="509"/>
        <end position="528"/>
    </location>
</feature>
<dbReference type="Gene3D" id="2.150.10.10">
    <property type="entry name" value="Serralysin-like metalloprotease, C-terminal"/>
    <property type="match status" value="2"/>
</dbReference>
<keyword evidence="2" id="KW-0964">Secreted</keyword>
<dbReference type="RefSeq" id="WP_120602679.1">
    <property type="nucleotide sequence ID" value="NZ_RAWE01000032.1"/>
</dbReference>
<dbReference type="GO" id="GO:0005509">
    <property type="term" value="F:calcium ion binding"/>
    <property type="evidence" value="ECO:0007669"/>
    <property type="project" value="InterPro"/>
</dbReference>
<dbReference type="PANTHER" id="PTHR38340:SF1">
    <property type="entry name" value="S-LAYER PROTEIN"/>
    <property type="match status" value="1"/>
</dbReference>
<comment type="caution">
    <text evidence="4">The sequence shown here is derived from an EMBL/GenBank/DDBJ whole genome shotgun (WGS) entry which is preliminary data.</text>
</comment>
<dbReference type="EMBL" id="RAWE01000032">
    <property type="protein sequence ID" value="RKH04149.1"/>
    <property type="molecule type" value="Genomic_DNA"/>
</dbReference>
<dbReference type="OrthoDB" id="5952792at2"/>
<dbReference type="SUPFAM" id="SSF51120">
    <property type="entry name" value="beta-Roll"/>
    <property type="match status" value="1"/>
</dbReference>
<dbReference type="Proteomes" id="UP000268313">
    <property type="component" value="Unassembled WGS sequence"/>
</dbReference>
<dbReference type="InterPro" id="IPR028208">
    <property type="entry name" value="Effector_pro_NleD-like"/>
</dbReference>
<keyword evidence="5" id="KW-1185">Reference proteome</keyword>
<feature type="compositionally biased region" description="Low complexity" evidence="3">
    <location>
        <begin position="15"/>
        <end position="33"/>
    </location>
</feature>
<accession>A0A3A8KAA3</accession>
<dbReference type="InterPro" id="IPR001343">
    <property type="entry name" value="Hemolysn_Ca-bd"/>
</dbReference>
<evidence type="ECO:0000256" key="3">
    <source>
        <dbReference type="SAM" id="MobiDB-lite"/>
    </source>
</evidence>